<name>A0AAW4VVV0_9FIRM</name>
<organism evidence="2 3">
    <name type="scientific">Faecalibacillus faecis</name>
    <dbReference type="NCBI Taxonomy" id="1982628"/>
    <lineage>
        <taxon>Bacteria</taxon>
        <taxon>Bacillati</taxon>
        <taxon>Bacillota</taxon>
        <taxon>Erysipelotrichia</taxon>
        <taxon>Erysipelotrichales</taxon>
        <taxon>Coprobacillaceae</taxon>
        <taxon>Faecalibacillus</taxon>
    </lineage>
</organism>
<dbReference type="InterPro" id="IPR036390">
    <property type="entry name" value="WH_DNA-bd_sf"/>
</dbReference>
<dbReference type="RefSeq" id="WP_227279898.1">
    <property type="nucleotide sequence ID" value="NZ_JAJDKR010000034.1"/>
</dbReference>
<dbReference type="Proteomes" id="UP001198439">
    <property type="component" value="Unassembled WGS sequence"/>
</dbReference>
<dbReference type="Pfam" id="PF00126">
    <property type="entry name" value="HTH_1"/>
    <property type="match status" value="1"/>
</dbReference>
<dbReference type="PROSITE" id="PS50931">
    <property type="entry name" value="HTH_LYSR"/>
    <property type="match status" value="1"/>
</dbReference>
<gene>
    <name evidence="2" type="ORF">LJD69_10680</name>
</gene>
<protein>
    <submittedName>
        <fullName evidence="2">LysR family transcriptional regulator</fullName>
    </submittedName>
</protein>
<sequence>MKSTKTQKMYITLISVMKQMNALEEHLYIKLVNRTHRGIKLTVQGQKNL</sequence>
<dbReference type="InterPro" id="IPR000847">
    <property type="entry name" value="LysR_HTH_N"/>
</dbReference>
<evidence type="ECO:0000313" key="2">
    <source>
        <dbReference type="EMBL" id="MCB8611053.1"/>
    </source>
</evidence>
<dbReference type="InterPro" id="IPR036388">
    <property type="entry name" value="WH-like_DNA-bd_sf"/>
</dbReference>
<dbReference type="EMBL" id="JAJDKZ010000034">
    <property type="protein sequence ID" value="MCB8611053.1"/>
    <property type="molecule type" value="Genomic_DNA"/>
</dbReference>
<evidence type="ECO:0000313" key="3">
    <source>
        <dbReference type="Proteomes" id="UP001198439"/>
    </source>
</evidence>
<comment type="caution">
    <text evidence="2">The sequence shown here is derived from an EMBL/GenBank/DDBJ whole genome shotgun (WGS) entry which is preliminary data.</text>
</comment>
<reference evidence="2" key="1">
    <citation type="submission" date="2021-10" db="EMBL/GenBank/DDBJ databases">
        <title>Collection of gut derived symbiotic bacterial strains cultured from healthy donors.</title>
        <authorList>
            <person name="Lin H."/>
            <person name="Littmann E."/>
            <person name="Kohout C."/>
            <person name="Pamer E.G."/>
        </authorList>
    </citation>
    <scope>NUCLEOTIDE SEQUENCE</scope>
    <source>
        <strain evidence="2">DFI.4.48</strain>
    </source>
</reference>
<dbReference type="Gene3D" id="1.10.10.10">
    <property type="entry name" value="Winged helix-like DNA-binding domain superfamily/Winged helix DNA-binding domain"/>
    <property type="match status" value="1"/>
</dbReference>
<proteinExistence type="predicted"/>
<evidence type="ECO:0000259" key="1">
    <source>
        <dbReference type="PROSITE" id="PS50931"/>
    </source>
</evidence>
<dbReference type="SUPFAM" id="SSF46785">
    <property type="entry name" value="Winged helix' DNA-binding domain"/>
    <property type="match status" value="1"/>
</dbReference>
<dbReference type="AlphaFoldDB" id="A0AAW4VVV0"/>
<accession>A0AAW4VVV0</accession>
<dbReference type="GO" id="GO:0003700">
    <property type="term" value="F:DNA-binding transcription factor activity"/>
    <property type="evidence" value="ECO:0007669"/>
    <property type="project" value="InterPro"/>
</dbReference>
<feature type="domain" description="HTH lysR-type" evidence="1">
    <location>
        <begin position="18"/>
        <end position="42"/>
    </location>
</feature>